<dbReference type="AlphaFoldDB" id="A0AAN7M9G8"/>
<gene>
    <name evidence="2" type="ORF">SAY86_000013</name>
</gene>
<evidence type="ECO:0000313" key="2">
    <source>
        <dbReference type="EMBL" id="KAK4801810.1"/>
    </source>
</evidence>
<feature type="region of interest" description="Disordered" evidence="1">
    <location>
        <begin position="50"/>
        <end position="84"/>
    </location>
</feature>
<organism evidence="2 3">
    <name type="scientific">Trapa natans</name>
    <name type="common">Water chestnut</name>
    <dbReference type="NCBI Taxonomy" id="22666"/>
    <lineage>
        <taxon>Eukaryota</taxon>
        <taxon>Viridiplantae</taxon>
        <taxon>Streptophyta</taxon>
        <taxon>Embryophyta</taxon>
        <taxon>Tracheophyta</taxon>
        <taxon>Spermatophyta</taxon>
        <taxon>Magnoliopsida</taxon>
        <taxon>eudicotyledons</taxon>
        <taxon>Gunneridae</taxon>
        <taxon>Pentapetalae</taxon>
        <taxon>rosids</taxon>
        <taxon>malvids</taxon>
        <taxon>Myrtales</taxon>
        <taxon>Lythraceae</taxon>
        <taxon>Trapa</taxon>
    </lineage>
</organism>
<proteinExistence type="predicted"/>
<keyword evidence="3" id="KW-1185">Reference proteome</keyword>
<evidence type="ECO:0000256" key="1">
    <source>
        <dbReference type="SAM" id="MobiDB-lite"/>
    </source>
</evidence>
<dbReference type="Proteomes" id="UP001346149">
    <property type="component" value="Unassembled WGS sequence"/>
</dbReference>
<accession>A0AAN7M9G8</accession>
<protein>
    <submittedName>
        <fullName evidence="2">Uncharacterized protein</fullName>
    </submittedName>
</protein>
<dbReference type="PANTHER" id="PTHR33978">
    <property type="entry name" value="SERINE/THREONINE-KINASE"/>
    <property type="match status" value="1"/>
</dbReference>
<name>A0AAN7M9G8_TRANT</name>
<dbReference type="EMBL" id="JAXQNO010000002">
    <property type="protein sequence ID" value="KAK4801810.1"/>
    <property type="molecule type" value="Genomic_DNA"/>
</dbReference>
<reference evidence="2 3" key="1">
    <citation type="journal article" date="2023" name="Hortic Res">
        <title>Pangenome of water caltrop reveals structural variations and asymmetric subgenome divergence after allopolyploidization.</title>
        <authorList>
            <person name="Zhang X."/>
            <person name="Chen Y."/>
            <person name="Wang L."/>
            <person name="Yuan Y."/>
            <person name="Fang M."/>
            <person name="Shi L."/>
            <person name="Lu R."/>
            <person name="Comes H.P."/>
            <person name="Ma Y."/>
            <person name="Chen Y."/>
            <person name="Huang G."/>
            <person name="Zhou Y."/>
            <person name="Zheng Z."/>
            <person name="Qiu Y."/>
        </authorList>
    </citation>
    <scope>NUCLEOTIDE SEQUENCE [LARGE SCALE GENOMIC DNA]</scope>
    <source>
        <strain evidence="2">F231</strain>
    </source>
</reference>
<evidence type="ECO:0000313" key="3">
    <source>
        <dbReference type="Proteomes" id="UP001346149"/>
    </source>
</evidence>
<dbReference type="PANTHER" id="PTHR33978:SF4">
    <property type="entry name" value="SERINE_THREONINE-KINASE"/>
    <property type="match status" value="1"/>
</dbReference>
<sequence>MEKPQPLPLRRLSIQVERPKSAVWDCGSTLYDSFELKSFNQQLDSAISSTRTLSMPHLPDRRVVAEPRGGPPAGADAPNKKPSKISRSIHRLVRSIFRWKRGSSMRPHPDHGFYVLYDKSGALTTIAEAPEIDHLATLSPDANPLVRRVVSERFTSAPVSISYA</sequence>
<comment type="caution">
    <text evidence="2">The sequence shown here is derived from an EMBL/GenBank/DDBJ whole genome shotgun (WGS) entry which is preliminary data.</text>
</comment>